<dbReference type="CDD" id="cd00077">
    <property type="entry name" value="HDc"/>
    <property type="match status" value="1"/>
</dbReference>
<evidence type="ECO:0000256" key="7">
    <source>
        <dbReference type="SAM" id="MobiDB-lite"/>
    </source>
</evidence>
<dbReference type="CDD" id="cd04899">
    <property type="entry name" value="ACT_ACR-UUR-like_2"/>
    <property type="match status" value="1"/>
</dbReference>
<accession>A0A3B0XJF6</accession>
<dbReference type="Pfam" id="PF01909">
    <property type="entry name" value="NTP_transf_2"/>
    <property type="match status" value="1"/>
</dbReference>
<dbReference type="NCBIfam" id="TIGR01693">
    <property type="entry name" value="UTase_glnD"/>
    <property type="match status" value="1"/>
</dbReference>
<dbReference type="Gene3D" id="1.10.3210.10">
    <property type="entry name" value="Hypothetical protein af1432"/>
    <property type="match status" value="1"/>
</dbReference>
<dbReference type="AlphaFoldDB" id="A0A3B0XJF6"/>
<dbReference type="SMART" id="SM00471">
    <property type="entry name" value="HDc"/>
    <property type="match status" value="1"/>
</dbReference>
<dbReference type="PANTHER" id="PTHR47320:SF1">
    <property type="entry name" value="BIFUNCTIONAL URIDYLYLTRANSFERASE_URIDYLYL-REMOVING ENZYME"/>
    <property type="match status" value="1"/>
</dbReference>
<dbReference type="CDD" id="cd05401">
    <property type="entry name" value="NT_GlnE_GlnD_like"/>
    <property type="match status" value="1"/>
</dbReference>
<keyword evidence="4" id="KW-0378">Hydrolase</keyword>
<evidence type="ECO:0000256" key="6">
    <source>
        <dbReference type="ARBA" id="ARBA00023268"/>
    </source>
</evidence>
<proteinExistence type="inferred from homology"/>
<dbReference type="InterPro" id="IPR045865">
    <property type="entry name" value="ACT-like_dom_sf"/>
</dbReference>
<evidence type="ECO:0000259" key="9">
    <source>
        <dbReference type="PROSITE" id="PS51831"/>
    </source>
</evidence>
<protein>
    <submittedName>
        <fullName evidence="10">[Protein-PII] uridylyltransferase / [Protein-PII]-UMP uridylyl-removing enzyme</fullName>
        <ecNumber evidence="10">2.7.7.59</ecNumber>
    </submittedName>
</protein>
<reference evidence="10" key="1">
    <citation type="submission" date="2018-06" db="EMBL/GenBank/DDBJ databases">
        <authorList>
            <person name="Zhirakovskaya E."/>
        </authorList>
    </citation>
    <scope>NUCLEOTIDE SEQUENCE</scope>
</reference>
<dbReference type="InterPro" id="IPR006674">
    <property type="entry name" value="HD_domain"/>
</dbReference>
<feature type="region of interest" description="Disordered" evidence="7">
    <location>
        <begin position="770"/>
        <end position="789"/>
    </location>
</feature>
<dbReference type="PIRSF" id="PIRSF006288">
    <property type="entry name" value="PII_uridyltransf"/>
    <property type="match status" value="1"/>
</dbReference>
<dbReference type="InterPro" id="IPR002912">
    <property type="entry name" value="ACT_dom"/>
</dbReference>
<keyword evidence="3" id="KW-0677">Repeat</keyword>
<dbReference type="SUPFAM" id="SSF55021">
    <property type="entry name" value="ACT-like"/>
    <property type="match status" value="2"/>
</dbReference>
<keyword evidence="5" id="KW-0460">Magnesium</keyword>
<dbReference type="InterPro" id="IPR003607">
    <property type="entry name" value="HD/PDEase_dom"/>
</dbReference>
<evidence type="ECO:0000256" key="1">
    <source>
        <dbReference type="ARBA" id="ARBA00022679"/>
    </source>
</evidence>
<evidence type="ECO:0000256" key="4">
    <source>
        <dbReference type="ARBA" id="ARBA00022801"/>
    </source>
</evidence>
<feature type="compositionally biased region" description="Polar residues" evidence="7">
    <location>
        <begin position="770"/>
        <end position="786"/>
    </location>
</feature>
<dbReference type="InterPro" id="IPR002934">
    <property type="entry name" value="Polymerase_NTP_transf_dom"/>
</dbReference>
<evidence type="ECO:0000313" key="10">
    <source>
        <dbReference type="EMBL" id="VAW68535.1"/>
    </source>
</evidence>
<evidence type="ECO:0000256" key="5">
    <source>
        <dbReference type="ARBA" id="ARBA00022842"/>
    </source>
</evidence>
<feature type="domain" description="HD" evidence="9">
    <location>
        <begin position="458"/>
        <end position="580"/>
    </location>
</feature>
<dbReference type="HAMAP" id="MF_00277">
    <property type="entry name" value="PII_uridylyl_transf"/>
    <property type="match status" value="1"/>
</dbReference>
<keyword evidence="6" id="KW-0511">Multifunctional enzyme</keyword>
<dbReference type="InterPro" id="IPR043519">
    <property type="entry name" value="NT_sf"/>
</dbReference>
<dbReference type="PROSITE" id="PS51671">
    <property type="entry name" value="ACT"/>
    <property type="match status" value="2"/>
</dbReference>
<name>A0A3B0XJF6_9ZZZZ</name>
<sequence>MTHIFNDKDFQQKLTTEPERLLENLKQVLQEAQGAIRLAFEAGAGTTETVSARAQLIDQILTCLFDHYFSDCAQNVSLIAVGGYGRGELHPASDIDLMLLLQDSETDQTREKLEQFLMLLWDSGLEIGHSVRTLEECVDEARKDITVMTNLMESRILSGNAALFNRLLQATGADQLWNSKDFFRAKLEEQTLRHRKFGDTAYNLEPDIKENPGGLRDLQMIGWVAKRHFGTPILSELVRHHFLSQAEYETLHECQTYLWKIRIHLHYITGRHEDRLLFDYQKQLAQIFGYEDGENNLAIEQFMQRYYRTVMELERLNELLLQLFRQKILYADTPEHATDINRRFHVINGYIAARHENIFSEHPSSLLEIFLILELHPEIRGVHAQTIRLIRENSHLIDDKFRASQTARQLFIDIITQPRGVTHELRRMNRYGILAAYIPAFDKIVGRMQYDLFHAYTVDQHTLFVVRNMRRLSVPNFAHEHPLASGIFHHLKKPELLYLAGLFHDIAKGRGGNHAELGAIDAEKFSLKHGRSTKDSQLVSWLVKKHLIMSSVAQRKDISDPEIIYNFAKEMGTLAHLDYLYLLTLCDMRATNPKQWNSWKDNLLTELYHRTAAALKAGLDNPTQRSIVSHENRTSASRILDRQGIMSEVLNELWADFSDDYFIYHSADEISWHSQTLLDTQQPLPRIKARINSRDEAEIFIYSKEKTGLFAAIVSTLEQLGLNIANARINLTHNHYALNSFKVLEKNGSSPAEQYRISEIVERLNTCLTQTSNPGNNQSSDTTHQTFLRKSRTQKSFSVKTRIRFEQLIGKDVTLLNIVTTDRPGLLASIAQAFTHCDIQIHHAKISTAGEKALDSFHITDSDNNPLLDDDSIKKLKASLISHINQLGQCP</sequence>
<dbReference type="SUPFAM" id="SSF81301">
    <property type="entry name" value="Nucleotidyltransferase"/>
    <property type="match status" value="1"/>
</dbReference>
<dbReference type="PANTHER" id="PTHR47320">
    <property type="entry name" value="BIFUNCTIONAL URIDYLYLTRANSFERASE/URIDYLYL-REMOVING ENZYME"/>
    <property type="match status" value="1"/>
</dbReference>
<keyword evidence="1 10" id="KW-0808">Transferase</keyword>
<dbReference type="InterPro" id="IPR013546">
    <property type="entry name" value="PII_UdlTrfase/GS_AdlTrfase"/>
</dbReference>
<dbReference type="InterPro" id="IPR010043">
    <property type="entry name" value="UTase/UR"/>
</dbReference>
<dbReference type="GO" id="GO:0008773">
    <property type="term" value="F:[protein-PII] uridylyltransferase activity"/>
    <property type="evidence" value="ECO:0007669"/>
    <property type="project" value="UniProtKB-EC"/>
</dbReference>
<keyword evidence="2 10" id="KW-0548">Nucleotidyltransferase</keyword>
<dbReference type="SUPFAM" id="SSF81593">
    <property type="entry name" value="Nucleotidyltransferase substrate binding subunit/domain"/>
    <property type="match status" value="1"/>
</dbReference>
<gene>
    <name evidence="10" type="ORF">MNBD_GAMMA10-2522</name>
</gene>
<feature type="domain" description="ACT" evidence="8">
    <location>
        <begin position="698"/>
        <end position="774"/>
    </location>
</feature>
<dbReference type="SUPFAM" id="SSF109604">
    <property type="entry name" value="HD-domain/PDEase-like"/>
    <property type="match status" value="1"/>
</dbReference>
<evidence type="ECO:0000256" key="2">
    <source>
        <dbReference type="ARBA" id="ARBA00022695"/>
    </source>
</evidence>
<feature type="domain" description="ACT" evidence="8">
    <location>
        <begin position="815"/>
        <end position="891"/>
    </location>
</feature>
<dbReference type="Gene3D" id="3.30.460.10">
    <property type="entry name" value="Beta Polymerase, domain 2"/>
    <property type="match status" value="1"/>
</dbReference>
<dbReference type="PROSITE" id="PS51831">
    <property type="entry name" value="HD"/>
    <property type="match status" value="1"/>
</dbReference>
<dbReference type="CDD" id="cd04900">
    <property type="entry name" value="ACT_UUR-like_1"/>
    <property type="match status" value="1"/>
</dbReference>
<evidence type="ECO:0000256" key="3">
    <source>
        <dbReference type="ARBA" id="ARBA00022737"/>
    </source>
</evidence>
<dbReference type="GO" id="GO:0016787">
    <property type="term" value="F:hydrolase activity"/>
    <property type="evidence" value="ECO:0007669"/>
    <property type="project" value="UniProtKB-KW"/>
</dbReference>
<evidence type="ECO:0000259" key="8">
    <source>
        <dbReference type="PROSITE" id="PS51671"/>
    </source>
</evidence>
<dbReference type="Pfam" id="PF08335">
    <property type="entry name" value="GlnD_UR_UTase"/>
    <property type="match status" value="1"/>
</dbReference>
<dbReference type="EMBL" id="UOFJ01000345">
    <property type="protein sequence ID" value="VAW68535.1"/>
    <property type="molecule type" value="Genomic_DNA"/>
</dbReference>
<dbReference type="EC" id="2.7.7.59" evidence="10"/>
<dbReference type="Pfam" id="PF01966">
    <property type="entry name" value="HD"/>
    <property type="match status" value="1"/>
</dbReference>
<organism evidence="10">
    <name type="scientific">hydrothermal vent metagenome</name>
    <dbReference type="NCBI Taxonomy" id="652676"/>
    <lineage>
        <taxon>unclassified sequences</taxon>
        <taxon>metagenomes</taxon>
        <taxon>ecological metagenomes</taxon>
    </lineage>
</organism>